<comment type="function">
    <text evidence="5">Involved in beta-(1--&gt;2)glucan export. Transmembrane domains (TMD) form a pore in the inner membrane and the ATP-binding domain (NBD) is responsible for energy generation.</text>
</comment>
<evidence type="ECO:0000313" key="8">
    <source>
        <dbReference type="Proteomes" id="UP000076959"/>
    </source>
</evidence>
<dbReference type="InterPro" id="IPR017871">
    <property type="entry name" value="ABC_transporter-like_CS"/>
</dbReference>
<evidence type="ECO:0000259" key="6">
    <source>
        <dbReference type="PROSITE" id="PS50893"/>
    </source>
</evidence>
<dbReference type="SUPFAM" id="SSF52540">
    <property type="entry name" value="P-loop containing nucleoside triphosphate hydrolases"/>
    <property type="match status" value="1"/>
</dbReference>
<dbReference type="PANTHER" id="PTHR45772">
    <property type="entry name" value="CONSERVED COMPONENT OF ABC TRANSPORTER FOR NATURAL AMINO ACIDS-RELATED"/>
    <property type="match status" value="1"/>
</dbReference>
<accession>A0A176Z1P0</accession>
<name>A0A176Z1P0_9BRAD</name>
<evidence type="ECO:0000256" key="5">
    <source>
        <dbReference type="ARBA" id="ARBA00024722"/>
    </source>
</evidence>
<evidence type="ECO:0000256" key="1">
    <source>
        <dbReference type="ARBA" id="ARBA00005417"/>
    </source>
</evidence>
<dbReference type="PROSITE" id="PS50893">
    <property type="entry name" value="ABC_TRANSPORTER_2"/>
    <property type="match status" value="1"/>
</dbReference>
<dbReference type="STRING" id="1505087.AYJ54_42795"/>
<feature type="domain" description="ABC transporter" evidence="6">
    <location>
        <begin position="4"/>
        <end position="247"/>
    </location>
</feature>
<dbReference type="InterPro" id="IPR003439">
    <property type="entry name" value="ABC_transporter-like_ATP-bd"/>
</dbReference>
<sequence length="257" mass="27814">MTLLETVSLKKYFGDTHAVDDVNLTIAEGEFISVVGPNGAGKTSLCNVISAHLAPDSGKIIFKGRDMTHSSVIERVKAGIARSFQLVNLFDDLTAFDNVALAIFARDGKIRNMAALADRDREVTIEADTVLDQFGLASKRNEPARGLAQGERKLLDVALAYALRPNLLFLDEPTSGVSTREKDKIMDIIASVVRGEGITAAIIEHDMDVVFKYSNRIVVMHQGAILAQGTPDAIRNNDDVAMILLGSSGPDAFSRKE</sequence>
<keyword evidence="8" id="KW-1185">Reference proteome</keyword>
<gene>
    <name evidence="7" type="ORF">AYJ54_42795</name>
</gene>
<protein>
    <recommendedName>
        <fullName evidence="6">ABC transporter domain-containing protein</fullName>
    </recommendedName>
</protein>
<evidence type="ECO:0000256" key="3">
    <source>
        <dbReference type="ARBA" id="ARBA00022741"/>
    </source>
</evidence>
<dbReference type="PANTHER" id="PTHR45772:SF3">
    <property type="entry name" value="ABC TRANSPORTER ATP-BINDING PROTEIN"/>
    <property type="match status" value="1"/>
</dbReference>
<dbReference type="CDD" id="cd03219">
    <property type="entry name" value="ABC_Mj1267_LivG_branched"/>
    <property type="match status" value="1"/>
</dbReference>
<keyword evidence="4" id="KW-0067">ATP-binding</keyword>
<dbReference type="EMBL" id="LUUB01000030">
    <property type="protein sequence ID" value="OAF14289.1"/>
    <property type="molecule type" value="Genomic_DNA"/>
</dbReference>
<keyword evidence="3" id="KW-0547">Nucleotide-binding</keyword>
<dbReference type="Proteomes" id="UP000076959">
    <property type="component" value="Unassembled WGS sequence"/>
</dbReference>
<comment type="caution">
    <text evidence="7">The sequence shown here is derived from an EMBL/GenBank/DDBJ whole genome shotgun (WGS) entry which is preliminary data.</text>
</comment>
<organism evidence="7 8">
    <name type="scientific">Bradyrhizobium centrolobii</name>
    <dbReference type="NCBI Taxonomy" id="1505087"/>
    <lineage>
        <taxon>Bacteria</taxon>
        <taxon>Pseudomonadati</taxon>
        <taxon>Pseudomonadota</taxon>
        <taxon>Alphaproteobacteria</taxon>
        <taxon>Hyphomicrobiales</taxon>
        <taxon>Nitrobacteraceae</taxon>
        <taxon>Bradyrhizobium</taxon>
    </lineage>
</organism>
<dbReference type="GO" id="GO:0005886">
    <property type="term" value="C:plasma membrane"/>
    <property type="evidence" value="ECO:0007669"/>
    <property type="project" value="TreeGrafter"/>
</dbReference>
<dbReference type="GO" id="GO:0005524">
    <property type="term" value="F:ATP binding"/>
    <property type="evidence" value="ECO:0007669"/>
    <property type="project" value="UniProtKB-KW"/>
</dbReference>
<dbReference type="PROSITE" id="PS00211">
    <property type="entry name" value="ABC_TRANSPORTER_1"/>
    <property type="match status" value="1"/>
</dbReference>
<dbReference type="Gene3D" id="3.40.50.300">
    <property type="entry name" value="P-loop containing nucleotide triphosphate hydrolases"/>
    <property type="match status" value="1"/>
</dbReference>
<dbReference type="InterPro" id="IPR003593">
    <property type="entry name" value="AAA+_ATPase"/>
</dbReference>
<comment type="similarity">
    <text evidence="1">Belongs to the ABC transporter superfamily.</text>
</comment>
<evidence type="ECO:0000256" key="4">
    <source>
        <dbReference type="ARBA" id="ARBA00022840"/>
    </source>
</evidence>
<keyword evidence="2" id="KW-0813">Transport</keyword>
<dbReference type="AlphaFoldDB" id="A0A176Z1P0"/>
<dbReference type="SMART" id="SM00382">
    <property type="entry name" value="AAA"/>
    <property type="match status" value="1"/>
</dbReference>
<evidence type="ECO:0000313" key="7">
    <source>
        <dbReference type="EMBL" id="OAF14289.1"/>
    </source>
</evidence>
<dbReference type="InterPro" id="IPR027417">
    <property type="entry name" value="P-loop_NTPase"/>
</dbReference>
<dbReference type="InterPro" id="IPR051120">
    <property type="entry name" value="ABC_AA/LPS_Transport"/>
</dbReference>
<reference evidence="7 8" key="1">
    <citation type="submission" date="2016-03" db="EMBL/GenBank/DDBJ databases">
        <title>Draft Genome Sequence of the Strain BR 10245 (Bradyrhizobium sp.) isolated from nodules of Centrolobium paraense.</title>
        <authorList>
            <person name="Simoes-Araujo J.L.Sr."/>
            <person name="Barauna A.C."/>
            <person name="Silva K."/>
            <person name="Zilli J.E."/>
        </authorList>
    </citation>
    <scope>NUCLEOTIDE SEQUENCE [LARGE SCALE GENOMIC DNA]</scope>
    <source>
        <strain evidence="7 8">BR 10245</strain>
    </source>
</reference>
<proteinExistence type="inferred from homology"/>
<dbReference type="Pfam" id="PF00005">
    <property type="entry name" value="ABC_tran"/>
    <property type="match status" value="1"/>
</dbReference>
<dbReference type="GO" id="GO:0016887">
    <property type="term" value="F:ATP hydrolysis activity"/>
    <property type="evidence" value="ECO:0007669"/>
    <property type="project" value="InterPro"/>
</dbReference>
<evidence type="ECO:0000256" key="2">
    <source>
        <dbReference type="ARBA" id="ARBA00022448"/>
    </source>
</evidence>